<feature type="compositionally biased region" description="Low complexity" evidence="2">
    <location>
        <begin position="134"/>
        <end position="155"/>
    </location>
</feature>
<protein>
    <recommendedName>
        <fullName evidence="5">Alpha/beta hydrolase family protein</fullName>
    </recommendedName>
</protein>
<dbReference type="SUPFAM" id="SSF53474">
    <property type="entry name" value="alpha/beta-Hydrolases"/>
    <property type="match status" value="1"/>
</dbReference>
<dbReference type="GO" id="GO:0034338">
    <property type="term" value="F:short-chain carboxylesterase activity"/>
    <property type="evidence" value="ECO:0007669"/>
    <property type="project" value="TreeGrafter"/>
</dbReference>
<comment type="caution">
    <text evidence="3">The sequence shown here is derived from an EMBL/GenBank/DDBJ whole genome shotgun (WGS) entry which is preliminary data.</text>
</comment>
<feature type="region of interest" description="Disordered" evidence="2">
    <location>
        <begin position="951"/>
        <end position="975"/>
    </location>
</feature>
<evidence type="ECO:0000313" key="4">
    <source>
        <dbReference type="Proteomes" id="UP000318447"/>
    </source>
</evidence>
<dbReference type="Gene3D" id="1.25.10.10">
    <property type="entry name" value="Leucine-rich Repeat Variant"/>
    <property type="match status" value="1"/>
</dbReference>
<dbReference type="VEuPathDB" id="TriTrypDB:LdCL_110013900"/>
<evidence type="ECO:0008006" key="5">
    <source>
        <dbReference type="Google" id="ProtNLM"/>
    </source>
</evidence>
<dbReference type="VEuPathDB" id="TriTrypDB:LdCL_110014000"/>
<name>A0A504XWU9_LEIDO</name>
<dbReference type="EMBL" id="RHLC01000035">
    <property type="protein sequence ID" value="TPP53014.1"/>
    <property type="molecule type" value="Genomic_DNA"/>
</dbReference>
<feature type="region of interest" description="Disordered" evidence="2">
    <location>
        <begin position="1916"/>
        <end position="1999"/>
    </location>
</feature>
<evidence type="ECO:0000256" key="1">
    <source>
        <dbReference type="ARBA" id="ARBA00010884"/>
    </source>
</evidence>
<feature type="compositionally biased region" description="Polar residues" evidence="2">
    <location>
        <begin position="1990"/>
        <end position="1999"/>
    </location>
</feature>
<comment type="similarity">
    <text evidence="1">Belongs to the AB hydrolase superfamily. AB hydrolase 4 family.</text>
</comment>
<dbReference type="VEuPathDB" id="TriTrypDB:LDHU3_11.1050"/>
<feature type="region of interest" description="Disordered" evidence="2">
    <location>
        <begin position="128"/>
        <end position="157"/>
    </location>
</feature>
<feature type="compositionally biased region" description="Polar residues" evidence="2">
    <location>
        <begin position="1934"/>
        <end position="1945"/>
    </location>
</feature>
<dbReference type="InterPro" id="IPR011989">
    <property type="entry name" value="ARM-like"/>
</dbReference>
<accession>A0A504XWU9</accession>
<organism evidence="3 4">
    <name type="scientific">Leishmania donovani</name>
    <dbReference type="NCBI Taxonomy" id="5661"/>
    <lineage>
        <taxon>Eukaryota</taxon>
        <taxon>Discoba</taxon>
        <taxon>Euglenozoa</taxon>
        <taxon>Kinetoplastea</taxon>
        <taxon>Metakinetoplastina</taxon>
        <taxon>Trypanosomatida</taxon>
        <taxon>Trypanosomatidae</taxon>
        <taxon>Leishmaniinae</taxon>
        <taxon>Leishmania</taxon>
    </lineage>
</organism>
<dbReference type="FunFam" id="1.25.10.10:FF:001163">
    <property type="entry name" value="Hypothetical_protein_-_conserved"/>
    <property type="match status" value="1"/>
</dbReference>
<dbReference type="PANTHER" id="PTHR10794">
    <property type="entry name" value="ABHYDROLASE DOMAIN-CONTAINING PROTEIN"/>
    <property type="match status" value="1"/>
</dbReference>
<gene>
    <name evidence="3" type="ORF">CGC21_0830</name>
</gene>
<dbReference type="Pfam" id="PF20168">
    <property type="entry name" value="PDS5"/>
    <property type="match status" value="2"/>
</dbReference>
<dbReference type="GO" id="GO:0047372">
    <property type="term" value="F:monoacylglycerol lipase activity"/>
    <property type="evidence" value="ECO:0007669"/>
    <property type="project" value="TreeGrafter"/>
</dbReference>
<dbReference type="Proteomes" id="UP000318447">
    <property type="component" value="Unassembled WGS sequence"/>
</dbReference>
<dbReference type="InterPro" id="IPR029058">
    <property type="entry name" value="AB_hydrolase_fold"/>
</dbReference>
<proteinExistence type="inferred from homology"/>
<reference evidence="4" key="1">
    <citation type="submission" date="2019-02" db="EMBL/GenBank/DDBJ databases">
        <title>FDA dAtabase for Regulatory Grade micrObial Sequences (FDA-ARGOS): Supporting development and validation of Infectious Disease Dx tests.</title>
        <authorList>
            <person name="Duncan R."/>
            <person name="Fisher C."/>
            <person name="Tallon L."/>
            <person name="Sadzewicz L."/>
            <person name="Sengamalay N."/>
            <person name="Ott S."/>
            <person name="Godinez A."/>
            <person name="Nagaraj S."/>
            <person name="Vavikolanu K."/>
            <person name="Nadendla S."/>
            <person name="Aluvathingal J."/>
            <person name="Sichtig H."/>
        </authorList>
    </citation>
    <scope>NUCLEOTIDE SEQUENCE [LARGE SCALE GENOMIC DNA]</scope>
    <source>
        <strain evidence="4">FDAARGOS_361</strain>
    </source>
</reference>
<dbReference type="PANTHER" id="PTHR10794:SF63">
    <property type="entry name" value="ALPHA_BETA HYDROLASE 1, ISOFORM A"/>
    <property type="match status" value="1"/>
</dbReference>
<dbReference type="VEuPathDB" id="TriTrypDB:LdBPK_110850.1"/>
<evidence type="ECO:0000313" key="3">
    <source>
        <dbReference type="EMBL" id="TPP53014.1"/>
    </source>
</evidence>
<dbReference type="SUPFAM" id="SSF48371">
    <property type="entry name" value="ARM repeat"/>
    <property type="match status" value="1"/>
</dbReference>
<dbReference type="InterPro" id="IPR050960">
    <property type="entry name" value="AB_hydrolase_4_sf"/>
</dbReference>
<dbReference type="Gene3D" id="3.40.50.1820">
    <property type="entry name" value="alpha/beta hydrolase"/>
    <property type="match status" value="1"/>
</dbReference>
<feature type="compositionally biased region" description="Polar residues" evidence="2">
    <location>
        <begin position="965"/>
        <end position="975"/>
    </location>
</feature>
<sequence length="2109" mass="226289">MRFTDRVSFAVKHVVVHVFFYWLPRLVFGALSRWPRWLVSRLTRGKLVAEPPDEREVTLIANEKDPYRLRRRFGLPLTGQPPLRYHAPLYNGHIHTILAAMRSGPRVPYERELVESYEGQHVNMDYLYPPPSSDPTSSTPATAATSPFAGSTGSAKGRAPQAKGLIFIVPGLLNASTTNYVRHFAVKSVEAGFAVCVLNSRGMGTTPLEVPRLFSATFTEDIRYCLHHYLQQKQVQERLGTPRPVPLIAVGFSLGGVTLIKYLGEQGMAAAENELRSNLPPNSAAPDTPVSALVTVTCPYDLIEADRMSATLLYRCLYEKSFAVGLRKYAKHNREMLAKLPNVDSKMLFEGPSPVIDRLTSIRAFDKYINASHNGFNSPQEYYAAAQPLLWLPRCRTPILCIGDRNDVVAGGFVPDASWRALVSENPYTVYVCYPVGGHLGFLGTPAAEWRGDASEAEHLVLRAATKFCETTLSVDELRATPDSRLLSYLMNAYDSVRGFSLAAPSTAPCPGSTPFSATYVEELLTPRLLSSPIPDVSQLTAGAESLPFPRERCADVLHCICTCFARLPSYPMNASPSSAAHQRPSLQRVAYLIERAAAAHIFRHLLPHCSLASEETQQALRWVFEAVRCASSAPAGELGNRGSVGTPTSTATCGEMAQVLRDIICCTSVVTPAHLVPLLDELVVASPTLRLMSLSASSSSSFSACAPSARQNRHLPAHCGSSGALITTRLLLEQMDMLQPAIATWAMGEFEEGLAEVLASKALQTAKAPQEAQLIHKRRGLQVMAHVLEVLVALIELHVDLAEQLLPALAPHLEHTCPEVRLLLLRGLSAAFAANEAAVRSYRAAFMGPLLNRFLDVKPNIRMEAVRLSTMLLQRFGNHARPGADRDDRHAIGLSTNLSRMQSLQQDLWKAFQPCWERLLADPHVLVRRQAVASVTEAALAAPLLLQPTPHSESIDNRDLRGGQQATPSLTRSPSNFLAQTLGLRALDKNRRVRCAAVDGLTRLYSEYRLVWIPNAVLDAVRIDAGSSLSSTAPATLTAETVVEGLLPAPFSCLSPTSATCAAAATQATLTQWLSPTSPAALPLTKTPALLDFERNALEEKQLSQQHPPGGDEFDEGDALLGFGASASSTKAVTGGGLCQHVDSAHFAQLLRLSEKKPQLRLAIRRLFEFHAAVKESNGDVKSAEGQQRIHSIHRLLTFLQETTGASKGEWDALFRAKDETVRRALLRACDAAHTDWVEVRKGLLCSLHGRISADEFAFVKQTLMPQMVFAVKPAHLAGLMQRLHRSIYTSARDEVVVDGAGAAGALRALLLLTAASPSFAALSTEGLVEALQAAAKQSVGPPPNWCGLLLQALQQWATATATMADRNTTATTAATSALHDSLIATLRAMALASLPMQQTIPSSLASTAFARDNDSCRDGTAFSAVKQLAKQATRTLVALLRVPGYNTSAAAALHSLASELAKRLASGRALINDVKTVAWLASVQALARCGGGSGSDDRTSRAAGAALLLLSTASSTAAATTETDAGPLPALLLSLSSLLVAAVEDVCGKAGQSRLKALATASAAAANTTAAATMPACGARSSSPVSTNMPVTAAIVDGSAKAMVALVLSCPKSSDAGGSSTGVASRANAVICAVDALLKGYKASVAVASGRRGPASIGSCHCRIALEKQLVKLLLTPTPDIGRELAVSVVLSVEESAHVRHAVQAKLAGHLLHRTCDMRVAALLLLTAISEDSKSSYHRLRGLVETVGDHLRAKQVSQGASLSSPSALYCYWEYTIPFLVLFLAHHPYYASEEAENQFVGFQRVWHLLIGELLRHGTQCAGFVVELLSKIKQSDDALAPGSDACRVMCDLASRVLLECLGQRQSRAEDLRRYPGAVLLPSFFVRTSRSNPQKLLETVFLDQGVRVTANAPFRMPTVSGGAAGAGSGSRGSSLQATPRASSTALSRGADGATDINHVSSSAAPYGDEVAEGDEGSMPQRECTEPAVGESANNSDPLSDSAIASQEWNAKRAALQRLTVEEALDDLFCGLTKTAIAQLRWKVVRSRIEEALRALDCSRLPQQPQPRITNEGTGADLMVTKGASLLECDMENLLQYAKDQLRVRYDRAPA</sequence>
<dbReference type="InterPro" id="IPR016024">
    <property type="entry name" value="ARM-type_fold"/>
</dbReference>
<dbReference type="VEuPathDB" id="TriTrypDB:LdBPK_110860.1"/>
<evidence type="ECO:0000256" key="2">
    <source>
        <dbReference type="SAM" id="MobiDB-lite"/>
    </source>
</evidence>
<dbReference type="VEuPathDB" id="TriTrypDB:LDHU3_11.1060"/>